<evidence type="ECO:0000256" key="3">
    <source>
        <dbReference type="ARBA" id="ARBA00023125"/>
    </source>
</evidence>
<dbReference type="EMBL" id="QHKI01000006">
    <property type="protein sequence ID" value="RSM87480.1"/>
    <property type="molecule type" value="Genomic_DNA"/>
</dbReference>
<dbReference type="Proteomes" id="UP000287547">
    <property type="component" value="Unassembled WGS sequence"/>
</dbReference>
<gene>
    <name evidence="5" type="ORF">DMH04_10675</name>
</gene>
<comment type="caution">
    <text evidence="5">The sequence shown here is derived from an EMBL/GenBank/DDBJ whole genome shotgun (WGS) entry which is preliminary data.</text>
</comment>
<evidence type="ECO:0000256" key="4">
    <source>
        <dbReference type="ARBA" id="ARBA00023163"/>
    </source>
</evidence>
<name>A0A428ZHP3_KIBAR</name>
<dbReference type="Pfam" id="PF03965">
    <property type="entry name" value="Penicillinase_R"/>
    <property type="match status" value="1"/>
</dbReference>
<dbReference type="AlphaFoldDB" id="A0A428ZHP3"/>
<reference evidence="5 6" key="1">
    <citation type="submission" date="2018-05" db="EMBL/GenBank/DDBJ databases">
        <title>Evolution of GPA BGCs.</title>
        <authorList>
            <person name="Waglechner N."/>
            <person name="Wright G.D."/>
        </authorList>
    </citation>
    <scope>NUCLEOTIDE SEQUENCE [LARGE SCALE GENOMIC DNA]</scope>
    <source>
        <strain evidence="5 6">A82846</strain>
    </source>
</reference>
<dbReference type="RefSeq" id="WP_037264069.1">
    <property type="nucleotide sequence ID" value="NZ_QHKI01000006.1"/>
</dbReference>
<evidence type="ECO:0000256" key="2">
    <source>
        <dbReference type="ARBA" id="ARBA00023015"/>
    </source>
</evidence>
<dbReference type="InterPro" id="IPR005650">
    <property type="entry name" value="BlaI_family"/>
</dbReference>
<dbReference type="InterPro" id="IPR036390">
    <property type="entry name" value="WH_DNA-bd_sf"/>
</dbReference>
<evidence type="ECO:0000313" key="5">
    <source>
        <dbReference type="EMBL" id="RSM87480.1"/>
    </source>
</evidence>
<keyword evidence="2" id="KW-0805">Transcription regulation</keyword>
<proteinExistence type="inferred from homology"/>
<accession>A0A428ZHP3</accession>
<dbReference type="InterPro" id="IPR036388">
    <property type="entry name" value="WH-like_DNA-bd_sf"/>
</dbReference>
<keyword evidence="3" id="KW-0238">DNA-binding</keyword>
<sequence length="120" mass="13455">MFGLGDLESAVMAVLWESDEPVKVRDVLDNLSTGKKLAYTTVMTVLDNLYRKGWVHRELDGKAYLYQPAISREEAATRALRDVIDASGDAEAVLMHFASSVSDREREILRSGLRKKARGR</sequence>
<organism evidence="5 6">
    <name type="scientific">Kibdelosporangium aridum</name>
    <dbReference type="NCBI Taxonomy" id="2030"/>
    <lineage>
        <taxon>Bacteria</taxon>
        <taxon>Bacillati</taxon>
        <taxon>Actinomycetota</taxon>
        <taxon>Actinomycetes</taxon>
        <taxon>Pseudonocardiales</taxon>
        <taxon>Pseudonocardiaceae</taxon>
        <taxon>Kibdelosporangium</taxon>
    </lineage>
</organism>
<dbReference type="Gene3D" id="1.10.10.10">
    <property type="entry name" value="Winged helix-like DNA-binding domain superfamily/Winged helix DNA-binding domain"/>
    <property type="match status" value="1"/>
</dbReference>
<keyword evidence="4" id="KW-0804">Transcription</keyword>
<dbReference type="OrthoDB" id="9813987at2"/>
<dbReference type="GO" id="GO:0045892">
    <property type="term" value="P:negative regulation of DNA-templated transcription"/>
    <property type="evidence" value="ECO:0007669"/>
    <property type="project" value="InterPro"/>
</dbReference>
<dbReference type="SUPFAM" id="SSF46785">
    <property type="entry name" value="Winged helix' DNA-binding domain"/>
    <property type="match status" value="1"/>
</dbReference>
<comment type="similarity">
    <text evidence="1">Belongs to the BlaI transcriptional regulatory family.</text>
</comment>
<dbReference type="GO" id="GO:0003677">
    <property type="term" value="F:DNA binding"/>
    <property type="evidence" value="ECO:0007669"/>
    <property type="project" value="UniProtKB-KW"/>
</dbReference>
<protein>
    <submittedName>
        <fullName evidence="5">BlaI/MecI/CopY family transcriptional regulator</fullName>
    </submittedName>
</protein>
<evidence type="ECO:0000256" key="1">
    <source>
        <dbReference type="ARBA" id="ARBA00011046"/>
    </source>
</evidence>
<evidence type="ECO:0000313" key="6">
    <source>
        <dbReference type="Proteomes" id="UP000287547"/>
    </source>
</evidence>
<dbReference type="PIRSF" id="PIRSF019455">
    <property type="entry name" value="CopR_AtkY"/>
    <property type="match status" value="1"/>
</dbReference>